<feature type="region of interest" description="Disordered" evidence="2">
    <location>
        <begin position="902"/>
        <end position="1001"/>
    </location>
</feature>
<organism evidence="3 4">
    <name type="scientific">Jaminaea rosea</name>
    <dbReference type="NCBI Taxonomy" id="1569628"/>
    <lineage>
        <taxon>Eukaryota</taxon>
        <taxon>Fungi</taxon>
        <taxon>Dikarya</taxon>
        <taxon>Basidiomycota</taxon>
        <taxon>Ustilaginomycotina</taxon>
        <taxon>Exobasidiomycetes</taxon>
        <taxon>Microstromatales</taxon>
        <taxon>Microstromatales incertae sedis</taxon>
        <taxon>Jaminaea</taxon>
    </lineage>
</organism>
<dbReference type="Pfam" id="PF16300">
    <property type="entry name" value="WD40_4"/>
    <property type="match status" value="2"/>
</dbReference>
<proteinExistence type="inferred from homology"/>
<feature type="compositionally biased region" description="Basic and acidic residues" evidence="2">
    <location>
        <begin position="946"/>
        <end position="955"/>
    </location>
</feature>
<evidence type="ECO:0000256" key="1">
    <source>
        <dbReference type="ARBA" id="ARBA00009482"/>
    </source>
</evidence>
<dbReference type="InterPro" id="IPR001680">
    <property type="entry name" value="WD40_rpt"/>
</dbReference>
<dbReference type="InterPro" id="IPR015505">
    <property type="entry name" value="Coronin"/>
</dbReference>
<dbReference type="Pfam" id="PF00400">
    <property type="entry name" value="WD40"/>
    <property type="match status" value="1"/>
</dbReference>
<accession>A0A316UYV5</accession>
<dbReference type="SMART" id="SM01167">
    <property type="entry name" value="DUF1900"/>
    <property type="match status" value="2"/>
</dbReference>
<dbReference type="AlphaFoldDB" id="A0A316UYV5"/>
<evidence type="ECO:0000313" key="4">
    <source>
        <dbReference type="Proteomes" id="UP000245884"/>
    </source>
</evidence>
<name>A0A316UYV5_9BASI</name>
<reference evidence="3 4" key="1">
    <citation type="journal article" date="2018" name="Mol. Biol. Evol.">
        <title>Broad Genomic Sampling Reveals a Smut Pathogenic Ancestry of the Fungal Clade Ustilaginomycotina.</title>
        <authorList>
            <person name="Kijpornyongpan T."/>
            <person name="Mondo S.J."/>
            <person name="Barry K."/>
            <person name="Sandor L."/>
            <person name="Lee J."/>
            <person name="Lipzen A."/>
            <person name="Pangilinan J."/>
            <person name="LaButti K."/>
            <person name="Hainaut M."/>
            <person name="Henrissat B."/>
            <person name="Grigoriev I.V."/>
            <person name="Spatafora J.W."/>
            <person name="Aime M.C."/>
        </authorList>
    </citation>
    <scope>NUCLEOTIDE SEQUENCE [LARGE SCALE GENOMIC DNA]</scope>
    <source>
        <strain evidence="3 4">MCA 5214</strain>
    </source>
</reference>
<dbReference type="GeneID" id="37030606"/>
<gene>
    <name evidence="3" type="ORF">BDZ90DRAFT_272933</name>
</gene>
<protein>
    <submittedName>
        <fullName evidence="3">DUF1900-domain-containing protein</fullName>
    </submittedName>
</protein>
<feature type="compositionally biased region" description="Polar residues" evidence="2">
    <location>
        <begin position="934"/>
        <end position="944"/>
    </location>
</feature>
<evidence type="ECO:0000313" key="3">
    <source>
        <dbReference type="EMBL" id="PWN30480.1"/>
    </source>
</evidence>
<feature type="compositionally biased region" description="Polar residues" evidence="2">
    <location>
        <begin position="457"/>
        <end position="474"/>
    </location>
</feature>
<feature type="compositionally biased region" description="Basic and acidic residues" evidence="2">
    <location>
        <begin position="394"/>
        <end position="407"/>
    </location>
</feature>
<dbReference type="Gene3D" id="2.130.10.10">
    <property type="entry name" value="YVTN repeat-like/Quinoprotein amine dehydrogenase"/>
    <property type="match status" value="2"/>
</dbReference>
<dbReference type="Proteomes" id="UP000245884">
    <property type="component" value="Unassembled WGS sequence"/>
</dbReference>
<keyword evidence="4" id="KW-1185">Reference proteome</keyword>
<comment type="similarity">
    <text evidence="1">Belongs to the WD repeat coronin family.</text>
</comment>
<dbReference type="PANTHER" id="PTHR10856:SF20">
    <property type="entry name" value="CORONIN-7"/>
    <property type="match status" value="1"/>
</dbReference>
<sequence length="1001" mass="107538">MPPSRFAALSPWRNLAAKPTQSYSEVSIAPTSDAVGGDTIAASSRCIYVKASTPSTLIVLDQGEEHTGKLAGKSRTITLPCNVCDIAVSPFRDDCIAIGGEDGSIIILKDDEIVAQRKHQDTQQCLVRWHPHASDLVLSASAFSSQVHLWDLEKDSNGPATSLHVDVGSKAGGKFVWDVQWSNDGSKIVAALADGTVKILNARDGLAVASSNPPSFGLPKPMRVAHVGSYVLASTLTSSRQRELRIFAIDSLSSPLQTITLDTASSPLALAVDQDRRLVYMGAKGDVTMRWIELDDSRKFPQGAFPLPPRTSFAALSTTKPISLDVMSAEIDRLYVASASGSEVVPISIEIPQRQLIDYHSHLFPDTYDGSPALTASDWLQGKDGEMTRVSMDPSKRGEWAKPKEIHIPQQAKPAPLQEMGRQPSGSPFEPTKASSVPPPAVVDPSVQVREPASPLAPTSLTPTLEATSLATTSKTRDADTAAQISGKDGSSSAPPPQRYATAQKPRPHTTAWSRATLAGSTPLLSAFTSVPAVDASISPAARSFLSTPSHLLYPLAGPGGRLAFHELARAGRMPEAKDISWIETGGKVFDFTSDPFDSRRVVTMADDGVKVWRLPAEPGPDSEYEQRVVTTAEATVALPNELGRGSNVAFHPTASDVLLVAGSEGLCIIDLSSSSIIQKLGDTSVAGEAEWSPNGSLVAFARSTDRKLVIWNPHTAAVAEVAAHDSPRPFKIAWVDESHVATVGHTFGSMRQVKLFSLSDDFQLQESSKLGLDTSPAILFPHYDPDAALLYLWSKGERSISVLHVMPPSSSATQSQGGPVFKLLSGAFQHSHPQIGVSFLPKRYADVREVEVAVSYRLSKNNEVQRVGWRVERKRKEFFQDDVFPPTVDVEQPLLSAAEWAEGREPPASRPVIDLCPAGMKPLSAAPPPEPTGKSTLPKQPTQRILDEKEREEQLMSGVFARAKVGASEAGGNNGDPEDELEQTAARKRAPVSDDWGDDD</sequence>
<dbReference type="SMART" id="SM00320">
    <property type="entry name" value="WD40"/>
    <property type="match status" value="6"/>
</dbReference>
<dbReference type="SUPFAM" id="SSF101908">
    <property type="entry name" value="Putative isomerase YbhE"/>
    <property type="match status" value="2"/>
</dbReference>
<dbReference type="OrthoDB" id="347435at2759"/>
<feature type="region of interest" description="Disordered" evidence="2">
    <location>
        <begin position="386"/>
        <end position="511"/>
    </location>
</feature>
<dbReference type="EMBL" id="KZ819662">
    <property type="protein sequence ID" value="PWN30480.1"/>
    <property type="molecule type" value="Genomic_DNA"/>
</dbReference>
<dbReference type="InterPro" id="IPR015943">
    <property type="entry name" value="WD40/YVTN_repeat-like_dom_sf"/>
</dbReference>
<dbReference type="PANTHER" id="PTHR10856">
    <property type="entry name" value="CORONIN"/>
    <property type="match status" value="1"/>
</dbReference>
<dbReference type="RefSeq" id="XP_025365092.1">
    <property type="nucleotide sequence ID" value="XM_025508783.1"/>
</dbReference>
<evidence type="ECO:0000256" key="2">
    <source>
        <dbReference type="SAM" id="MobiDB-lite"/>
    </source>
</evidence>